<dbReference type="Gene3D" id="3.50.50.60">
    <property type="entry name" value="FAD/NAD(P)-binding domain"/>
    <property type="match status" value="1"/>
</dbReference>
<dbReference type="InterPro" id="IPR002938">
    <property type="entry name" value="FAD-bd"/>
</dbReference>
<dbReference type="SUPFAM" id="SSF51905">
    <property type="entry name" value="FAD/NAD(P)-binding domain"/>
    <property type="match status" value="1"/>
</dbReference>
<evidence type="ECO:0000259" key="8">
    <source>
        <dbReference type="Pfam" id="PF01494"/>
    </source>
</evidence>
<name>A0ABR2V213_9PEZI</name>
<keyword evidence="7" id="KW-0472">Membrane</keyword>
<evidence type="ECO:0000256" key="7">
    <source>
        <dbReference type="SAM" id="Phobius"/>
    </source>
</evidence>
<accession>A0ABR2V213</accession>
<evidence type="ECO:0000313" key="10">
    <source>
        <dbReference type="Proteomes" id="UP001408356"/>
    </source>
</evidence>
<evidence type="ECO:0000256" key="2">
    <source>
        <dbReference type="ARBA" id="ARBA00007992"/>
    </source>
</evidence>
<dbReference type="InterPro" id="IPR050493">
    <property type="entry name" value="FAD-dep_Monooxygenase_BioMet"/>
</dbReference>
<comment type="caution">
    <text evidence="9">The sequence shown here is derived from an EMBL/GenBank/DDBJ whole genome shotgun (WGS) entry which is preliminary data.</text>
</comment>
<proteinExistence type="inferred from homology"/>
<comment type="pathway">
    <text evidence="1">Secondary metabolite biosynthesis.</text>
</comment>
<keyword evidence="10" id="KW-1185">Reference proteome</keyword>
<organism evidence="9 10">
    <name type="scientific">Seiridium unicorne</name>
    <dbReference type="NCBI Taxonomy" id="138068"/>
    <lineage>
        <taxon>Eukaryota</taxon>
        <taxon>Fungi</taxon>
        <taxon>Dikarya</taxon>
        <taxon>Ascomycota</taxon>
        <taxon>Pezizomycotina</taxon>
        <taxon>Sordariomycetes</taxon>
        <taxon>Xylariomycetidae</taxon>
        <taxon>Amphisphaeriales</taxon>
        <taxon>Sporocadaceae</taxon>
        <taxon>Seiridium</taxon>
    </lineage>
</organism>
<dbReference type="EMBL" id="JARVKF010000223">
    <property type="protein sequence ID" value="KAK9420726.1"/>
    <property type="molecule type" value="Genomic_DNA"/>
</dbReference>
<dbReference type="InterPro" id="IPR036188">
    <property type="entry name" value="FAD/NAD-bd_sf"/>
</dbReference>
<dbReference type="Proteomes" id="UP001408356">
    <property type="component" value="Unassembled WGS sequence"/>
</dbReference>
<comment type="similarity">
    <text evidence="2">Belongs to the paxM FAD-dependent monooxygenase family.</text>
</comment>
<evidence type="ECO:0000256" key="6">
    <source>
        <dbReference type="ARBA" id="ARBA00023033"/>
    </source>
</evidence>
<evidence type="ECO:0000256" key="4">
    <source>
        <dbReference type="ARBA" id="ARBA00022827"/>
    </source>
</evidence>
<feature type="transmembrane region" description="Helical" evidence="7">
    <location>
        <begin position="6"/>
        <end position="26"/>
    </location>
</feature>
<reference evidence="9 10" key="1">
    <citation type="journal article" date="2024" name="J. Plant Pathol.">
        <title>Sequence and assembly of the genome of Seiridium unicorne, isolate CBS 538.82, causal agent of cypress canker disease.</title>
        <authorList>
            <person name="Scali E."/>
            <person name="Rocca G.D."/>
            <person name="Danti R."/>
            <person name="Garbelotto M."/>
            <person name="Barberini S."/>
            <person name="Baroncelli R."/>
            <person name="Emiliani G."/>
        </authorList>
    </citation>
    <scope>NUCLEOTIDE SEQUENCE [LARGE SCALE GENOMIC DNA]</scope>
    <source>
        <strain evidence="9 10">BM-138-508</strain>
    </source>
</reference>
<gene>
    <name evidence="9" type="ORF">SUNI508_00817</name>
</gene>
<dbReference type="PANTHER" id="PTHR13789">
    <property type="entry name" value="MONOOXYGENASE"/>
    <property type="match status" value="1"/>
</dbReference>
<keyword evidence="3" id="KW-0285">Flavoprotein</keyword>
<evidence type="ECO:0000256" key="1">
    <source>
        <dbReference type="ARBA" id="ARBA00005179"/>
    </source>
</evidence>
<evidence type="ECO:0000256" key="5">
    <source>
        <dbReference type="ARBA" id="ARBA00023002"/>
    </source>
</evidence>
<evidence type="ECO:0000256" key="3">
    <source>
        <dbReference type="ARBA" id="ARBA00022630"/>
    </source>
</evidence>
<evidence type="ECO:0000313" key="9">
    <source>
        <dbReference type="EMBL" id="KAK9420726.1"/>
    </source>
</evidence>
<dbReference type="PRINTS" id="PR00420">
    <property type="entry name" value="RNGMNOXGNASE"/>
</dbReference>
<dbReference type="SUPFAM" id="SSF54373">
    <property type="entry name" value="FAD-linked reductases, C-terminal domain"/>
    <property type="match status" value="1"/>
</dbReference>
<feature type="domain" description="FAD-binding" evidence="8">
    <location>
        <begin position="8"/>
        <end position="375"/>
    </location>
</feature>
<dbReference type="PANTHER" id="PTHR13789:SF261">
    <property type="entry name" value="HYDROXYLASE, PUTATIVE (AFU_ORTHOLOGUE AFUA_7G00590)-RELATED"/>
    <property type="match status" value="1"/>
</dbReference>
<keyword evidence="5" id="KW-0560">Oxidoreductase</keyword>
<keyword evidence="4" id="KW-0274">FAD</keyword>
<keyword evidence="6" id="KW-0503">Monooxygenase</keyword>
<dbReference type="Pfam" id="PF01494">
    <property type="entry name" value="FAD_binding_3"/>
    <property type="match status" value="1"/>
</dbReference>
<sequence length="432" mass="47356">MTVNDSSLQVLIVGAGIGGLTAAVALRRQGHRVLMFEKSRFASEIGAAIHAAPNSSRLLRRLGMEPKEHGGTLMKGMAFYDGKGNLKSTSTTEGMRGNENQDWYLIHRAHLHLALKDLALSEKGAGRPAELRLNCKIMDLDIEAKTIVLETGEVFSRDLIIGADGSHVWPRVPNTAPEVSKLTNQSFTRSYVAPDARTFSSGKGCYRWLAPEEYFLSHEATKEYASRPGYMYEWLNGDRRLYYYPCANHTISNLVAFLPSVGTESSDTSGWSTQACKEALLDSFSAFGPGPREVLKQAPEADIKVWSLDDMESLETWFKGSLVLIGDAAHPFMPYLGQGGAMAIEDGAALGAVLPIGTKASEIPARLALWQKCRQDRVEHIRAFTRRNGRDPGNPELPKPTPDEVMEFFPYCSSHDAWEAASEALRSSGGGS</sequence>
<keyword evidence="7" id="KW-1133">Transmembrane helix</keyword>
<protein>
    <recommendedName>
        <fullName evidence="8">FAD-binding domain-containing protein</fullName>
    </recommendedName>
</protein>
<keyword evidence="7" id="KW-0812">Transmembrane</keyword>